<dbReference type="GO" id="GO:0005829">
    <property type="term" value="C:cytosol"/>
    <property type="evidence" value="ECO:0007669"/>
    <property type="project" value="TreeGrafter"/>
</dbReference>
<dbReference type="InterPro" id="IPR036390">
    <property type="entry name" value="WH_DNA-bd_sf"/>
</dbReference>
<gene>
    <name evidence="5" type="ORF">D4Z93_01610</name>
</gene>
<dbReference type="OrthoDB" id="66249at2"/>
<dbReference type="InterPro" id="IPR019888">
    <property type="entry name" value="Tscrpt_reg_AsnC-like"/>
</dbReference>
<keyword evidence="6" id="KW-1185">Reference proteome</keyword>
<dbReference type="InterPro" id="IPR000485">
    <property type="entry name" value="AsnC-type_HTH_dom"/>
</dbReference>
<dbReference type="InterPro" id="IPR036388">
    <property type="entry name" value="WH-like_DNA-bd_sf"/>
</dbReference>
<keyword evidence="2" id="KW-0238">DNA-binding</keyword>
<dbReference type="SUPFAM" id="SSF54909">
    <property type="entry name" value="Dimeric alpha+beta barrel"/>
    <property type="match status" value="1"/>
</dbReference>
<evidence type="ECO:0000259" key="4">
    <source>
        <dbReference type="PROSITE" id="PS50956"/>
    </source>
</evidence>
<dbReference type="InterPro" id="IPR011991">
    <property type="entry name" value="ArsR-like_HTH"/>
</dbReference>
<dbReference type="GO" id="GO:0043565">
    <property type="term" value="F:sequence-specific DNA binding"/>
    <property type="evidence" value="ECO:0007669"/>
    <property type="project" value="InterPro"/>
</dbReference>
<dbReference type="InterPro" id="IPR011008">
    <property type="entry name" value="Dimeric_a/b-barrel"/>
</dbReference>
<proteinExistence type="predicted"/>
<dbReference type="Gene3D" id="1.10.10.10">
    <property type="entry name" value="Winged helix-like DNA-binding domain superfamily/Winged helix DNA-binding domain"/>
    <property type="match status" value="1"/>
</dbReference>
<dbReference type="SUPFAM" id="SSF46785">
    <property type="entry name" value="Winged helix' DNA-binding domain"/>
    <property type="match status" value="1"/>
</dbReference>
<organism evidence="5 6">
    <name type="scientific">Clostridium fermenticellae</name>
    <dbReference type="NCBI Taxonomy" id="2068654"/>
    <lineage>
        <taxon>Bacteria</taxon>
        <taxon>Bacillati</taxon>
        <taxon>Bacillota</taxon>
        <taxon>Clostridia</taxon>
        <taxon>Eubacteriales</taxon>
        <taxon>Clostridiaceae</taxon>
        <taxon>Clostridium</taxon>
    </lineage>
</organism>
<dbReference type="AlphaFoldDB" id="A0A386H0T3"/>
<dbReference type="CDD" id="cd00090">
    <property type="entry name" value="HTH_ARSR"/>
    <property type="match status" value="1"/>
</dbReference>
<feature type="domain" description="HTH asnC-type" evidence="4">
    <location>
        <begin position="1"/>
        <end position="62"/>
    </location>
</feature>
<dbReference type="PANTHER" id="PTHR30154">
    <property type="entry name" value="LEUCINE-RESPONSIVE REGULATORY PROTEIN"/>
    <property type="match status" value="1"/>
</dbReference>
<keyword evidence="1" id="KW-0805">Transcription regulation</keyword>
<evidence type="ECO:0000256" key="3">
    <source>
        <dbReference type="ARBA" id="ARBA00023163"/>
    </source>
</evidence>
<dbReference type="Proteomes" id="UP000266301">
    <property type="component" value="Chromosome"/>
</dbReference>
<dbReference type="InterPro" id="IPR019887">
    <property type="entry name" value="Tscrpt_reg_AsnC/Lrp_C"/>
</dbReference>
<protein>
    <submittedName>
        <fullName evidence="5">Lrp/AsnC family transcriptional regulator</fullName>
    </submittedName>
</protein>
<accession>A0A386H0T3</accession>
<dbReference type="PROSITE" id="PS50956">
    <property type="entry name" value="HTH_ASNC_2"/>
    <property type="match status" value="1"/>
</dbReference>
<reference evidence="5 6" key="1">
    <citation type="journal article" date="2019" name="Int. J. Syst. Evol. Microbiol.">
        <title>Clostridium fermenticellae sp. nov., isolated from the mud in a fermentation cellar for the production of the Chinese liquor, baijiu.</title>
        <authorList>
            <person name="Xu P.X."/>
            <person name="Chai L.J."/>
            <person name="Qiu T."/>
            <person name="Zhang X.J."/>
            <person name="Lu Z.M."/>
            <person name="Xiao C."/>
            <person name="Wang S.T."/>
            <person name="Shen C.H."/>
            <person name="Shi J.S."/>
            <person name="Xu Z.H."/>
        </authorList>
    </citation>
    <scope>NUCLEOTIDE SEQUENCE [LARGE SCALE GENOMIC DNA]</scope>
    <source>
        <strain evidence="5 6">JN500901</strain>
    </source>
</reference>
<evidence type="ECO:0000256" key="2">
    <source>
        <dbReference type="ARBA" id="ARBA00023125"/>
    </source>
</evidence>
<dbReference type="PRINTS" id="PR00033">
    <property type="entry name" value="HTHASNC"/>
</dbReference>
<dbReference type="RefSeq" id="WP_119970016.1">
    <property type="nucleotide sequence ID" value="NZ_CP032416.1"/>
</dbReference>
<sequence>MDSTDYNIIKILLEDGRISMKELAKKVSLSPPAVAERMKRLEDADIISGYKAVINYKKLGKTIDVLINVDMKVQKTAKFMEFIKHEDSIVECHHVTGPYCKILKARVSDIKSLEILVEKIQRFGNTETFIVLSSVVKNQIEFGSDEKLDKDK</sequence>
<dbReference type="SMART" id="SM00344">
    <property type="entry name" value="HTH_ASNC"/>
    <property type="match status" value="1"/>
</dbReference>
<evidence type="ECO:0000256" key="1">
    <source>
        <dbReference type="ARBA" id="ARBA00023015"/>
    </source>
</evidence>
<keyword evidence="3" id="KW-0804">Transcription</keyword>
<dbReference type="EMBL" id="CP032416">
    <property type="protein sequence ID" value="AYD39307.1"/>
    <property type="molecule type" value="Genomic_DNA"/>
</dbReference>
<dbReference type="KEGG" id="cfer:D4Z93_01610"/>
<dbReference type="Pfam" id="PF01037">
    <property type="entry name" value="AsnC_trans_reg"/>
    <property type="match status" value="1"/>
</dbReference>
<dbReference type="GO" id="GO:0043200">
    <property type="term" value="P:response to amino acid"/>
    <property type="evidence" value="ECO:0007669"/>
    <property type="project" value="TreeGrafter"/>
</dbReference>
<dbReference type="Pfam" id="PF13412">
    <property type="entry name" value="HTH_24"/>
    <property type="match status" value="1"/>
</dbReference>
<dbReference type="PANTHER" id="PTHR30154:SF53">
    <property type="entry name" value="HTH-TYPE TRANSCRIPTIONAL REGULATOR LRPC"/>
    <property type="match status" value="1"/>
</dbReference>
<name>A0A386H0T3_9CLOT</name>
<evidence type="ECO:0000313" key="5">
    <source>
        <dbReference type="EMBL" id="AYD39307.1"/>
    </source>
</evidence>
<dbReference type="Gene3D" id="3.30.70.920">
    <property type="match status" value="1"/>
</dbReference>
<evidence type="ECO:0000313" key="6">
    <source>
        <dbReference type="Proteomes" id="UP000266301"/>
    </source>
</evidence>
<dbReference type="FunFam" id="1.10.10.10:FF:000186">
    <property type="entry name" value="AsnC family transcriptional regulator"/>
    <property type="match status" value="1"/>
</dbReference>